<comment type="pathway">
    <text evidence="1 7 8">Carbohydrate degradation; glycolysis; D-glyceraldehyde 3-phosphate and glycerone phosphate from D-glucose: step 2/4.</text>
</comment>
<dbReference type="SUPFAM" id="SSF53697">
    <property type="entry name" value="SIS domain"/>
    <property type="match status" value="1"/>
</dbReference>
<evidence type="ECO:0000256" key="1">
    <source>
        <dbReference type="ARBA" id="ARBA00004926"/>
    </source>
</evidence>
<gene>
    <name evidence="7" type="primary">pgi</name>
    <name evidence="9" type="ORF">I596_2693</name>
</gene>
<evidence type="ECO:0000256" key="6">
    <source>
        <dbReference type="ARBA" id="ARBA00029321"/>
    </source>
</evidence>
<dbReference type="InterPro" id="IPR046348">
    <property type="entry name" value="SIS_dom_sf"/>
</dbReference>
<organism evidence="9 10">
    <name type="scientific">Dokdonella koreensis DS-123</name>
    <dbReference type="NCBI Taxonomy" id="1300342"/>
    <lineage>
        <taxon>Bacteria</taxon>
        <taxon>Pseudomonadati</taxon>
        <taxon>Pseudomonadota</taxon>
        <taxon>Gammaproteobacteria</taxon>
        <taxon>Lysobacterales</taxon>
        <taxon>Rhodanobacteraceae</taxon>
        <taxon>Dokdonella</taxon>
    </lineage>
</organism>
<dbReference type="HAMAP" id="MF_00473">
    <property type="entry name" value="G6P_isomerase"/>
    <property type="match status" value="1"/>
</dbReference>
<evidence type="ECO:0000256" key="7">
    <source>
        <dbReference type="HAMAP-Rule" id="MF_00473"/>
    </source>
</evidence>
<dbReference type="Gene3D" id="1.10.1390.10">
    <property type="match status" value="1"/>
</dbReference>
<feature type="active site" description="Proton donor" evidence="7">
    <location>
        <position position="349"/>
    </location>
</feature>
<dbReference type="KEGG" id="dko:I596_2693"/>
<dbReference type="RefSeq" id="WP_067648507.1">
    <property type="nucleotide sequence ID" value="NZ_CP015249.1"/>
</dbReference>
<dbReference type="NCBIfam" id="NF001211">
    <property type="entry name" value="PRK00179.1"/>
    <property type="match status" value="1"/>
</dbReference>
<reference evidence="9 10" key="1">
    <citation type="submission" date="2016-04" db="EMBL/GenBank/DDBJ databases">
        <title>Complete genome sequence of Dokdonella koreensis DS-123T.</title>
        <authorList>
            <person name="Kim J.F."/>
            <person name="Lee H."/>
            <person name="Kwak M.-J."/>
        </authorList>
    </citation>
    <scope>NUCLEOTIDE SEQUENCE [LARGE SCALE GENOMIC DNA]</scope>
    <source>
        <strain evidence="9 10">DS-123</strain>
    </source>
</reference>
<keyword evidence="7" id="KW-0963">Cytoplasm</keyword>
<dbReference type="Pfam" id="PF00342">
    <property type="entry name" value="PGI"/>
    <property type="match status" value="1"/>
</dbReference>
<dbReference type="STRING" id="1300342.I596_2693"/>
<protein>
    <recommendedName>
        <fullName evidence="7">Glucose-6-phosphate isomerase</fullName>
        <shortName evidence="7">GPI</shortName>
        <ecNumber evidence="7">5.3.1.9</ecNumber>
    </recommendedName>
    <alternativeName>
        <fullName evidence="7">Phosphoglucose isomerase</fullName>
        <shortName evidence="7">PGI</shortName>
    </alternativeName>
    <alternativeName>
        <fullName evidence="7">Phosphohexose isomerase</fullName>
        <shortName evidence="7">PHI</shortName>
    </alternativeName>
</protein>
<dbReference type="InterPro" id="IPR023096">
    <property type="entry name" value="G6P_Isomerase_C"/>
</dbReference>
<keyword evidence="3 7" id="KW-0312">Gluconeogenesis</keyword>
<name>A0A160DVV0_9GAMM</name>
<dbReference type="EMBL" id="CP015249">
    <property type="protein sequence ID" value="ANB18689.1"/>
    <property type="molecule type" value="Genomic_DNA"/>
</dbReference>
<evidence type="ECO:0000256" key="3">
    <source>
        <dbReference type="ARBA" id="ARBA00022432"/>
    </source>
</evidence>
<dbReference type="GO" id="GO:0048029">
    <property type="term" value="F:monosaccharide binding"/>
    <property type="evidence" value="ECO:0007669"/>
    <property type="project" value="TreeGrafter"/>
</dbReference>
<evidence type="ECO:0000256" key="5">
    <source>
        <dbReference type="ARBA" id="ARBA00023235"/>
    </source>
</evidence>
<dbReference type="InterPro" id="IPR035476">
    <property type="entry name" value="SIS_PGI_1"/>
</dbReference>
<keyword evidence="4 7" id="KW-0324">Glycolysis</keyword>
<dbReference type="InterPro" id="IPR035482">
    <property type="entry name" value="SIS_PGI_2"/>
</dbReference>
<dbReference type="PROSITE" id="PS00765">
    <property type="entry name" value="P_GLUCOSE_ISOMERASE_1"/>
    <property type="match status" value="1"/>
</dbReference>
<dbReference type="CDD" id="cd05015">
    <property type="entry name" value="SIS_PGI_1"/>
    <property type="match status" value="1"/>
</dbReference>
<dbReference type="CDD" id="cd05016">
    <property type="entry name" value="SIS_PGI_2"/>
    <property type="match status" value="1"/>
</dbReference>
<keyword evidence="5 7" id="KW-0413">Isomerase</keyword>
<feature type="active site" evidence="7">
    <location>
        <position position="506"/>
    </location>
</feature>
<keyword evidence="10" id="KW-1185">Reference proteome</keyword>
<comment type="similarity">
    <text evidence="2 7 8">Belongs to the GPI family.</text>
</comment>
<dbReference type="PROSITE" id="PS51463">
    <property type="entry name" value="P_GLUCOSE_ISOMERASE_3"/>
    <property type="match status" value="1"/>
</dbReference>
<comment type="pathway">
    <text evidence="7">Carbohydrate biosynthesis; gluconeogenesis.</text>
</comment>
<dbReference type="PANTHER" id="PTHR11469">
    <property type="entry name" value="GLUCOSE-6-PHOSPHATE ISOMERASE"/>
    <property type="match status" value="1"/>
</dbReference>
<dbReference type="Gene3D" id="3.40.50.10490">
    <property type="entry name" value="Glucose-6-phosphate isomerase like protein, domain 1"/>
    <property type="match status" value="2"/>
</dbReference>
<evidence type="ECO:0000313" key="10">
    <source>
        <dbReference type="Proteomes" id="UP000076830"/>
    </source>
</evidence>
<dbReference type="GO" id="GO:0005829">
    <property type="term" value="C:cytosol"/>
    <property type="evidence" value="ECO:0007669"/>
    <property type="project" value="TreeGrafter"/>
</dbReference>
<evidence type="ECO:0000256" key="4">
    <source>
        <dbReference type="ARBA" id="ARBA00023152"/>
    </source>
</evidence>
<dbReference type="InterPro" id="IPR001672">
    <property type="entry name" value="G6P_Isomerase"/>
</dbReference>
<dbReference type="UniPathway" id="UPA00109">
    <property type="reaction ID" value="UER00181"/>
</dbReference>
<evidence type="ECO:0000256" key="8">
    <source>
        <dbReference type="RuleBase" id="RU000612"/>
    </source>
</evidence>
<comment type="catalytic activity">
    <reaction evidence="6 7 8">
        <text>alpha-D-glucose 6-phosphate = beta-D-fructose 6-phosphate</text>
        <dbReference type="Rhea" id="RHEA:11816"/>
        <dbReference type="ChEBI" id="CHEBI:57634"/>
        <dbReference type="ChEBI" id="CHEBI:58225"/>
        <dbReference type="EC" id="5.3.1.9"/>
    </reaction>
</comment>
<dbReference type="PRINTS" id="PR00662">
    <property type="entry name" value="G6PISOMERASE"/>
</dbReference>
<comment type="subcellular location">
    <subcellularLocation>
        <location evidence="7">Cytoplasm</location>
    </subcellularLocation>
</comment>
<dbReference type="GO" id="GO:0004347">
    <property type="term" value="F:glucose-6-phosphate isomerase activity"/>
    <property type="evidence" value="ECO:0007669"/>
    <property type="project" value="UniProtKB-UniRule"/>
</dbReference>
<accession>A0A160DVV0</accession>
<dbReference type="PROSITE" id="PS00174">
    <property type="entry name" value="P_GLUCOSE_ISOMERASE_2"/>
    <property type="match status" value="1"/>
</dbReference>
<sequence>MTPDQLADLRRASERLGADSLRRLLADPDRFAAWSHRVGPLLVDFSRQRLDGAALDALGGVLAGTDWEARRDAMFRGETINASERRAVLHTALRARQARLPALAPAAVLGEIAEALQRIEKLVAAVQAGRAEHGLPPGITDVVNVGIGGSDLGPRLAVEALDRFRTGRLTCHFLANLDGEGPARLMRTLDPRRTLVLLVSKSFTTQETLLNGQVLRDWIVAAYDGDAAAAQGHFVAVTANAAAAHAFGIAAERTLPMWDFVGGRYSVWSAVGLALALAIGSEAFTAFLHGGALIDDHFRTAPWRTNLPVLMALVGIWNRNALDLPGLAVIPYCDALRELPAFLQQLEMESLGKSVRPDGAPVAQATVPVLWGNVGSNAQHAFFQALHQGTDPVPVDFIGVIRPDHPLGANHRALLANMLAQAAALAAGKTFEEALAEAREGSEAERRVLAAQRTFPGNRPSTTILLDVLTPESLGALIALYEHKVFVQSLLWEVNAFDQWGVELGKVLAKAILPVLSGEADPAALDAATRGLVAAIRTRDVRERDMPAP</sequence>
<dbReference type="PANTHER" id="PTHR11469:SF1">
    <property type="entry name" value="GLUCOSE-6-PHOSPHATE ISOMERASE"/>
    <property type="match status" value="1"/>
</dbReference>
<dbReference type="EC" id="5.3.1.9" evidence="7"/>
<dbReference type="PATRIC" id="fig|1300342.3.peg.2621"/>
<dbReference type="OrthoDB" id="140919at2"/>
<proteinExistence type="inferred from homology"/>
<comment type="function">
    <text evidence="7">Catalyzes the reversible isomerization of glucose-6-phosphate to fructose-6-phosphate.</text>
</comment>
<dbReference type="GO" id="GO:0097367">
    <property type="term" value="F:carbohydrate derivative binding"/>
    <property type="evidence" value="ECO:0007669"/>
    <property type="project" value="InterPro"/>
</dbReference>
<evidence type="ECO:0000256" key="2">
    <source>
        <dbReference type="ARBA" id="ARBA00006604"/>
    </source>
</evidence>
<dbReference type="GO" id="GO:0006094">
    <property type="term" value="P:gluconeogenesis"/>
    <property type="evidence" value="ECO:0007669"/>
    <property type="project" value="UniProtKB-UniRule"/>
</dbReference>
<dbReference type="GO" id="GO:0006096">
    <property type="term" value="P:glycolytic process"/>
    <property type="evidence" value="ECO:0007669"/>
    <property type="project" value="UniProtKB-UniRule"/>
</dbReference>
<dbReference type="InterPro" id="IPR018189">
    <property type="entry name" value="Phosphoglucose_isomerase_CS"/>
</dbReference>
<dbReference type="UniPathway" id="UPA00138"/>
<feature type="active site" evidence="7">
    <location>
        <position position="380"/>
    </location>
</feature>
<dbReference type="GO" id="GO:0051156">
    <property type="term" value="P:glucose 6-phosphate metabolic process"/>
    <property type="evidence" value="ECO:0007669"/>
    <property type="project" value="TreeGrafter"/>
</dbReference>
<dbReference type="Proteomes" id="UP000076830">
    <property type="component" value="Chromosome"/>
</dbReference>
<dbReference type="AlphaFoldDB" id="A0A160DVV0"/>
<evidence type="ECO:0000313" key="9">
    <source>
        <dbReference type="EMBL" id="ANB18689.1"/>
    </source>
</evidence>